<dbReference type="InterPro" id="IPR050166">
    <property type="entry name" value="ABC_transporter_ATP-bind"/>
</dbReference>
<proteinExistence type="predicted"/>
<evidence type="ECO:0000256" key="1">
    <source>
        <dbReference type="ARBA" id="ARBA00022448"/>
    </source>
</evidence>
<dbReference type="EMBL" id="CAADRN010000093">
    <property type="protein sequence ID" value="VFU12660.1"/>
    <property type="molecule type" value="Genomic_DNA"/>
</dbReference>
<evidence type="ECO:0000259" key="2">
    <source>
        <dbReference type="Pfam" id="PF00005"/>
    </source>
</evidence>
<dbReference type="GO" id="GO:0005524">
    <property type="term" value="F:ATP binding"/>
    <property type="evidence" value="ECO:0007669"/>
    <property type="project" value="UniProtKB-KW"/>
</dbReference>
<protein>
    <submittedName>
        <fullName evidence="3">Nitrate transport ATP-binding protein NrtD</fullName>
    </submittedName>
</protein>
<keyword evidence="3" id="KW-0067">ATP-binding</keyword>
<dbReference type="SUPFAM" id="SSF52540">
    <property type="entry name" value="P-loop containing nucleoside triphosphate hydrolases"/>
    <property type="match status" value="1"/>
</dbReference>
<feature type="domain" description="ABC transporter" evidence="2">
    <location>
        <begin position="8"/>
        <end position="40"/>
    </location>
</feature>
<evidence type="ECO:0000313" key="3">
    <source>
        <dbReference type="EMBL" id="VFU12660.1"/>
    </source>
</evidence>
<keyword evidence="1" id="KW-0813">Transport</keyword>
<organism evidence="3">
    <name type="scientific">anaerobic digester metagenome</name>
    <dbReference type="NCBI Taxonomy" id="1263854"/>
    <lineage>
        <taxon>unclassified sequences</taxon>
        <taxon>metagenomes</taxon>
        <taxon>ecological metagenomes</taxon>
    </lineage>
</organism>
<sequence length="127" mass="14537">MQGFASYYPWQLSGGMKQRAAMLRTYLFSSDIWLLDEPFASLDAITKRKLHTWLTGVLEQFRPTVLFITHDVDEALYLCDKVYVLSECPTVVKLELSIPFSRPRQNRTILDQAYGAARDAVMDALSI</sequence>
<dbReference type="AlphaFoldDB" id="A0A485LYR7"/>
<dbReference type="PANTHER" id="PTHR42788">
    <property type="entry name" value="TAURINE IMPORT ATP-BINDING PROTEIN-RELATED"/>
    <property type="match status" value="1"/>
</dbReference>
<dbReference type="InterPro" id="IPR003439">
    <property type="entry name" value="ABC_transporter-like_ATP-bd"/>
</dbReference>
<name>A0A485LYR7_9ZZZZ</name>
<dbReference type="Pfam" id="PF00005">
    <property type="entry name" value="ABC_tran"/>
    <property type="match status" value="1"/>
</dbReference>
<keyword evidence="3" id="KW-0547">Nucleotide-binding</keyword>
<dbReference type="GO" id="GO:0016887">
    <property type="term" value="F:ATP hydrolysis activity"/>
    <property type="evidence" value="ECO:0007669"/>
    <property type="project" value="InterPro"/>
</dbReference>
<reference evidence="3" key="1">
    <citation type="submission" date="2019-03" db="EMBL/GenBank/DDBJ databases">
        <authorList>
            <person name="Hao L."/>
        </authorList>
    </citation>
    <scope>NUCLEOTIDE SEQUENCE</scope>
</reference>
<gene>
    <name evidence="3" type="ORF">SCFA_1820001</name>
</gene>
<accession>A0A485LYR7</accession>
<dbReference type="InterPro" id="IPR027417">
    <property type="entry name" value="P-loop_NTPase"/>
</dbReference>
<dbReference type="PANTHER" id="PTHR42788:SF2">
    <property type="entry name" value="ABC TRANSPORTER ATP-BINDING PROTEIN"/>
    <property type="match status" value="1"/>
</dbReference>
<dbReference type="Gene3D" id="3.40.50.300">
    <property type="entry name" value="P-loop containing nucleotide triphosphate hydrolases"/>
    <property type="match status" value="1"/>
</dbReference>